<gene>
    <name evidence="3" type="ORF">FYJ91_19850</name>
</gene>
<sequence>MKIIAILNQADSVEACLDATVRAAIAVPSAELEALHIVVDPEHIIAASEEIEFQRMREAREGTASDKCKAIKVAFDAWSSDHGGSAIQWRTLVAQEEEGLMQAARDADLLVMVRNHDMDTGDAFHAALMRLDKPLLLIPHTLSPTGSDGTGFGTVAIGIADTSAEHHALVAARPWLEAARRIVALHIGDQNSKGVLAENGLGGLTIDQRQADKKPGSNIGAQIAEEAGLAGADLLVCGAYRHNQLIEWLLGGTTRHLLDNATMPVLLAH</sequence>
<evidence type="ECO:0000259" key="2">
    <source>
        <dbReference type="Pfam" id="PF00582"/>
    </source>
</evidence>
<dbReference type="InterPro" id="IPR006016">
    <property type="entry name" value="UspA"/>
</dbReference>
<reference evidence="3 4" key="1">
    <citation type="submission" date="2019-08" db="EMBL/GenBank/DDBJ databases">
        <authorList>
            <person name="Wang G."/>
            <person name="Xu Z."/>
        </authorList>
    </citation>
    <scope>NUCLEOTIDE SEQUENCE [LARGE SCALE GENOMIC DNA]</scope>
    <source>
        <strain evidence="3 4">ZX</strain>
    </source>
</reference>
<dbReference type="AlphaFoldDB" id="A0A5D9BYG8"/>
<comment type="similarity">
    <text evidence="1">Belongs to the universal stress protein A family.</text>
</comment>
<dbReference type="RefSeq" id="WP_149524055.1">
    <property type="nucleotide sequence ID" value="NZ_VTOU01000006.1"/>
</dbReference>
<dbReference type="Pfam" id="PF00582">
    <property type="entry name" value="Usp"/>
    <property type="match status" value="1"/>
</dbReference>
<proteinExistence type="inferred from homology"/>
<evidence type="ECO:0000313" key="3">
    <source>
        <dbReference type="EMBL" id="TZG24446.1"/>
    </source>
</evidence>
<dbReference type="Gene3D" id="3.40.50.12370">
    <property type="match status" value="1"/>
</dbReference>
<evidence type="ECO:0000313" key="4">
    <source>
        <dbReference type="Proteomes" id="UP000322077"/>
    </source>
</evidence>
<dbReference type="PANTHER" id="PTHR46268">
    <property type="entry name" value="STRESS RESPONSE PROTEIN NHAX"/>
    <property type="match status" value="1"/>
</dbReference>
<dbReference type="Proteomes" id="UP000322077">
    <property type="component" value="Unassembled WGS sequence"/>
</dbReference>
<name>A0A5D9BYG8_9SPHN</name>
<accession>A0A5D9BYG8</accession>
<evidence type="ECO:0000256" key="1">
    <source>
        <dbReference type="ARBA" id="ARBA00008791"/>
    </source>
</evidence>
<protein>
    <submittedName>
        <fullName evidence="3">Universal stress protein</fullName>
    </submittedName>
</protein>
<dbReference type="PANTHER" id="PTHR46268:SF15">
    <property type="entry name" value="UNIVERSAL STRESS PROTEIN HP_0031"/>
    <property type="match status" value="1"/>
</dbReference>
<keyword evidence="4" id="KW-1185">Reference proteome</keyword>
<dbReference type="CDD" id="cd00293">
    <property type="entry name" value="USP-like"/>
    <property type="match status" value="1"/>
</dbReference>
<comment type="caution">
    <text evidence="3">The sequence shown here is derived from an EMBL/GenBank/DDBJ whole genome shotgun (WGS) entry which is preliminary data.</text>
</comment>
<organism evidence="3 4">
    <name type="scientific">Sphingomonas montanisoli</name>
    <dbReference type="NCBI Taxonomy" id="2606412"/>
    <lineage>
        <taxon>Bacteria</taxon>
        <taxon>Pseudomonadati</taxon>
        <taxon>Pseudomonadota</taxon>
        <taxon>Alphaproteobacteria</taxon>
        <taxon>Sphingomonadales</taxon>
        <taxon>Sphingomonadaceae</taxon>
        <taxon>Sphingomonas</taxon>
    </lineage>
</organism>
<dbReference type="EMBL" id="VTOU01000006">
    <property type="protein sequence ID" value="TZG24446.1"/>
    <property type="molecule type" value="Genomic_DNA"/>
</dbReference>
<feature type="domain" description="UspA" evidence="2">
    <location>
        <begin position="219"/>
        <end position="268"/>
    </location>
</feature>
<dbReference type="SUPFAM" id="SSF52402">
    <property type="entry name" value="Adenine nucleotide alpha hydrolases-like"/>
    <property type="match status" value="2"/>
</dbReference>